<dbReference type="InterPro" id="IPR036163">
    <property type="entry name" value="HMA_dom_sf"/>
</dbReference>
<accession>A0A2R5FB43</accession>
<keyword evidence="2" id="KW-1185">Reference proteome</keyword>
<gene>
    <name evidence="1" type="ORF">NMK_2369</name>
</gene>
<dbReference type="CDD" id="cd00371">
    <property type="entry name" value="HMA"/>
    <property type="match status" value="1"/>
</dbReference>
<organism evidence="1 2">
    <name type="scientific">Novimethylophilus kurashikiensis</name>
    <dbReference type="NCBI Taxonomy" id="1825523"/>
    <lineage>
        <taxon>Bacteria</taxon>
        <taxon>Pseudomonadati</taxon>
        <taxon>Pseudomonadota</taxon>
        <taxon>Betaproteobacteria</taxon>
        <taxon>Nitrosomonadales</taxon>
        <taxon>Methylophilaceae</taxon>
        <taxon>Novimethylophilus</taxon>
    </lineage>
</organism>
<dbReference type="EMBL" id="BDOQ01000009">
    <property type="protein sequence ID" value="GBG14768.1"/>
    <property type="molecule type" value="Genomic_DNA"/>
</dbReference>
<dbReference type="AlphaFoldDB" id="A0A2R5FB43"/>
<evidence type="ECO:0000313" key="1">
    <source>
        <dbReference type="EMBL" id="GBG14768.1"/>
    </source>
</evidence>
<name>A0A2R5FB43_9PROT</name>
<comment type="caution">
    <text evidence="1">The sequence shown here is derived from an EMBL/GenBank/DDBJ whole genome shotgun (WGS) entry which is preliminary data.</text>
</comment>
<dbReference type="SUPFAM" id="SSF55008">
    <property type="entry name" value="HMA, heavy metal-associated domain"/>
    <property type="match status" value="1"/>
</dbReference>
<protein>
    <submittedName>
        <fullName evidence="1">ATPase</fullName>
    </submittedName>
</protein>
<dbReference type="GO" id="GO:0046872">
    <property type="term" value="F:metal ion binding"/>
    <property type="evidence" value="ECO:0007669"/>
    <property type="project" value="InterPro"/>
</dbReference>
<dbReference type="Gene3D" id="3.30.70.100">
    <property type="match status" value="1"/>
</dbReference>
<sequence>MASPHTVYPVHRAFKVQSADKGTHVLEAIQQQLPGVEGVKLNVATRKLTITYDSGAIAFPAILAALAQMNIRPVDSWWFRRKLAWYEYTDRNAAELAHERPKACCNKLPRA</sequence>
<dbReference type="Proteomes" id="UP000245081">
    <property type="component" value="Unassembled WGS sequence"/>
</dbReference>
<proteinExistence type="predicted"/>
<evidence type="ECO:0000313" key="2">
    <source>
        <dbReference type="Proteomes" id="UP000245081"/>
    </source>
</evidence>
<reference evidence="1 2" key="1">
    <citation type="journal article" date="2018" name="Environ. Microbiol.">
        <title>Isolation and genomic characterization of Novimethylophilus kurashikiensis gen. nov. sp. nov., a new lanthanide-dependent methylotrophic species of Methylophilaceae.</title>
        <authorList>
            <person name="Lv H."/>
            <person name="Sahin N."/>
            <person name="Tani A."/>
        </authorList>
    </citation>
    <scope>NUCLEOTIDE SEQUENCE [LARGE SCALE GENOMIC DNA]</scope>
    <source>
        <strain evidence="1 2">La2-4</strain>
    </source>
</reference>
<dbReference type="InterPro" id="IPR006121">
    <property type="entry name" value="HMA_dom"/>
</dbReference>